<accession>F2LE33</accession>
<dbReference type="InterPro" id="IPR001763">
    <property type="entry name" value="Rhodanese-like_dom"/>
</dbReference>
<dbReference type="SMART" id="SM00450">
    <property type="entry name" value="RHOD"/>
    <property type="match status" value="1"/>
</dbReference>
<evidence type="ECO:0000256" key="1">
    <source>
        <dbReference type="SAM" id="Phobius"/>
    </source>
</evidence>
<protein>
    <recommendedName>
        <fullName evidence="2">Rhodanese domain-containing protein</fullName>
    </recommendedName>
</protein>
<dbReference type="PANTHER" id="PTHR43031">
    <property type="entry name" value="FAD-DEPENDENT OXIDOREDUCTASE"/>
    <property type="match status" value="1"/>
</dbReference>
<name>F2LE33_BURGS</name>
<dbReference type="Gene3D" id="3.40.250.10">
    <property type="entry name" value="Rhodanese-like domain"/>
    <property type="match status" value="1"/>
</dbReference>
<dbReference type="HOGENOM" id="CLU_089574_1_5_4"/>
<dbReference type="EMBL" id="CP002599">
    <property type="protein sequence ID" value="AEA62150.1"/>
    <property type="molecule type" value="Genomic_DNA"/>
</dbReference>
<keyword evidence="4" id="KW-1185">Reference proteome</keyword>
<dbReference type="SUPFAM" id="SSF52821">
    <property type="entry name" value="Rhodanese/Cell cycle control phosphatase"/>
    <property type="match status" value="1"/>
</dbReference>
<dbReference type="PROSITE" id="PS50206">
    <property type="entry name" value="RHODANESE_3"/>
    <property type="match status" value="1"/>
</dbReference>
<dbReference type="STRING" id="999541.bgla_1g35470"/>
<organism evidence="3 4">
    <name type="scientific">Burkholderia gladioli (strain BSR3)</name>
    <dbReference type="NCBI Taxonomy" id="999541"/>
    <lineage>
        <taxon>Bacteria</taxon>
        <taxon>Pseudomonadati</taxon>
        <taxon>Pseudomonadota</taxon>
        <taxon>Betaproteobacteria</taxon>
        <taxon>Burkholderiales</taxon>
        <taxon>Burkholderiaceae</taxon>
        <taxon>Burkholderia</taxon>
    </lineage>
</organism>
<dbReference type="CDD" id="cd00158">
    <property type="entry name" value="RHOD"/>
    <property type="match status" value="1"/>
</dbReference>
<proteinExistence type="predicted"/>
<dbReference type="KEGG" id="bgd:bgla_1g35470"/>
<feature type="transmembrane region" description="Helical" evidence="1">
    <location>
        <begin position="26"/>
        <end position="44"/>
    </location>
</feature>
<evidence type="ECO:0000259" key="2">
    <source>
        <dbReference type="PROSITE" id="PS50206"/>
    </source>
</evidence>
<dbReference type="Proteomes" id="UP000008316">
    <property type="component" value="Chromosome 1"/>
</dbReference>
<reference evidence="3 4" key="1">
    <citation type="journal article" date="2011" name="J. Bacteriol.">
        <title>Complete genome sequence of Burkholderia gladioli BSR3.</title>
        <authorList>
            <person name="Seo Y.S."/>
            <person name="Lim J."/>
            <person name="Choi B.S."/>
            <person name="Kim H."/>
            <person name="Goo E."/>
            <person name="Lee B."/>
            <person name="Lim J.S."/>
            <person name="Choi I.Y."/>
            <person name="Moon J.S."/>
            <person name="Kim J."/>
            <person name="Hwang I."/>
        </authorList>
    </citation>
    <scope>NUCLEOTIDE SEQUENCE [LARGE SCALE GENOMIC DNA]</scope>
    <source>
        <strain evidence="3 4">BSR3</strain>
    </source>
</reference>
<dbReference type="Pfam" id="PF00581">
    <property type="entry name" value="Rhodanese"/>
    <property type="match status" value="1"/>
</dbReference>
<keyword evidence="1" id="KW-0472">Membrane</keyword>
<sequence length="156" mass="16165">MAGLSFSISLFSGGSSVTFFTDYTNLALIAILLVSGGLLVVPALRRGGGGLSSAEATQLINRRNAIVIDLRPSAEYAAGHLPSARSVEYAELASRLGQVAKNKSAPVLLVCQNGQQSNKAAKAVREAGYGEVHVLQGGVAEWQKAGMPVVKQGVAK</sequence>
<dbReference type="InterPro" id="IPR036873">
    <property type="entry name" value="Rhodanese-like_dom_sf"/>
</dbReference>
<keyword evidence="1" id="KW-0812">Transmembrane</keyword>
<feature type="domain" description="Rhodanese" evidence="2">
    <location>
        <begin position="61"/>
        <end position="151"/>
    </location>
</feature>
<dbReference type="InterPro" id="IPR050229">
    <property type="entry name" value="GlpE_sulfurtransferase"/>
</dbReference>
<evidence type="ECO:0000313" key="3">
    <source>
        <dbReference type="EMBL" id="AEA62150.1"/>
    </source>
</evidence>
<dbReference type="PANTHER" id="PTHR43031:SF18">
    <property type="entry name" value="RHODANESE-RELATED SULFURTRANSFERASES"/>
    <property type="match status" value="1"/>
</dbReference>
<dbReference type="AlphaFoldDB" id="F2LE33"/>
<dbReference type="eggNOG" id="COG0607">
    <property type="taxonomic scope" value="Bacteria"/>
</dbReference>
<gene>
    <name evidence="3" type="ordered locus">bgla_1g35470</name>
</gene>
<keyword evidence="1" id="KW-1133">Transmembrane helix</keyword>
<evidence type="ECO:0000313" key="4">
    <source>
        <dbReference type="Proteomes" id="UP000008316"/>
    </source>
</evidence>